<dbReference type="InterPro" id="IPR050364">
    <property type="entry name" value="Cytochrome_P450_fung"/>
</dbReference>
<dbReference type="GeneID" id="92096291"/>
<comment type="caution">
    <text evidence="7">The sequence shown here is derived from an EMBL/GenBank/DDBJ whole genome shotgun (WGS) entry which is preliminary data.</text>
</comment>
<evidence type="ECO:0000256" key="2">
    <source>
        <dbReference type="ARBA" id="ARBA00022723"/>
    </source>
</evidence>
<dbReference type="SUPFAM" id="SSF48264">
    <property type="entry name" value="Cytochrome P450"/>
    <property type="match status" value="1"/>
</dbReference>
<dbReference type="PRINTS" id="PR00463">
    <property type="entry name" value="EP450I"/>
</dbReference>
<dbReference type="InterPro" id="IPR002401">
    <property type="entry name" value="Cyt_P450_E_grp-I"/>
</dbReference>
<dbReference type="InterPro" id="IPR001128">
    <property type="entry name" value="Cyt_P450"/>
</dbReference>
<sequence length="254" mass="28621">MLDSAKEERRQRKAVASPSQKPPRYESLMARILRTQKESGKPEFDDGQLAYLGGGLLDAAVDTTYSTALTFVKVLAARPEIMKKAQAEVESVCGLENRPPQPQDINKLPYLRACYSEILRWRPPAPNNLPHVLDADDTVGGYHLPKGTILLQNTWAIERDPEIYHEPDVFDPERGRRQCPGDLFAVSSVLMVAAKLVWGFELEPREPLDLSVESGFHGGLVMGSEDFEVAFVPRSEERRKAMVEDYERTRGRLQ</sequence>
<keyword evidence="2" id="KW-0479">Metal-binding</keyword>
<dbReference type="PANTHER" id="PTHR46300:SF2">
    <property type="entry name" value="CYTOCHROME P450 MONOOXYGENASE ALNH-RELATED"/>
    <property type="match status" value="1"/>
</dbReference>
<dbReference type="RefSeq" id="XP_066712338.1">
    <property type="nucleotide sequence ID" value="XM_066863228.1"/>
</dbReference>
<keyword evidence="4" id="KW-0408">Iron</keyword>
<evidence type="ECO:0008006" key="9">
    <source>
        <dbReference type="Google" id="ProtNLM"/>
    </source>
</evidence>
<evidence type="ECO:0000256" key="1">
    <source>
        <dbReference type="ARBA" id="ARBA00010617"/>
    </source>
</evidence>
<dbReference type="Proteomes" id="UP001480595">
    <property type="component" value="Unassembled WGS sequence"/>
</dbReference>
<dbReference type="Gene3D" id="1.10.630.10">
    <property type="entry name" value="Cytochrome P450"/>
    <property type="match status" value="1"/>
</dbReference>
<name>A0ABR1TWJ8_9PEZI</name>
<evidence type="ECO:0000256" key="3">
    <source>
        <dbReference type="ARBA" id="ARBA00023002"/>
    </source>
</evidence>
<gene>
    <name evidence="7" type="ORF">PG994_011819</name>
</gene>
<dbReference type="EMBL" id="JAQQWL010000011">
    <property type="protein sequence ID" value="KAK8050089.1"/>
    <property type="molecule type" value="Genomic_DNA"/>
</dbReference>
<organism evidence="7 8">
    <name type="scientific">Apiospora phragmitis</name>
    <dbReference type="NCBI Taxonomy" id="2905665"/>
    <lineage>
        <taxon>Eukaryota</taxon>
        <taxon>Fungi</taxon>
        <taxon>Dikarya</taxon>
        <taxon>Ascomycota</taxon>
        <taxon>Pezizomycotina</taxon>
        <taxon>Sordariomycetes</taxon>
        <taxon>Xylariomycetidae</taxon>
        <taxon>Amphisphaeriales</taxon>
        <taxon>Apiosporaceae</taxon>
        <taxon>Apiospora</taxon>
    </lineage>
</organism>
<evidence type="ECO:0000313" key="7">
    <source>
        <dbReference type="EMBL" id="KAK8050089.1"/>
    </source>
</evidence>
<feature type="compositionally biased region" description="Basic and acidic residues" evidence="6">
    <location>
        <begin position="1"/>
        <end position="10"/>
    </location>
</feature>
<accession>A0ABR1TWJ8</accession>
<keyword evidence="3" id="KW-0560">Oxidoreductase</keyword>
<protein>
    <recommendedName>
        <fullName evidence="9">Cytochrome P450</fullName>
    </recommendedName>
</protein>
<dbReference type="InterPro" id="IPR036396">
    <property type="entry name" value="Cyt_P450_sf"/>
</dbReference>
<keyword evidence="5" id="KW-0503">Monooxygenase</keyword>
<proteinExistence type="inferred from homology"/>
<dbReference type="Pfam" id="PF00067">
    <property type="entry name" value="p450"/>
    <property type="match status" value="1"/>
</dbReference>
<comment type="similarity">
    <text evidence="1">Belongs to the cytochrome P450 family.</text>
</comment>
<keyword evidence="8" id="KW-1185">Reference proteome</keyword>
<evidence type="ECO:0000313" key="8">
    <source>
        <dbReference type="Proteomes" id="UP001480595"/>
    </source>
</evidence>
<evidence type="ECO:0000256" key="5">
    <source>
        <dbReference type="ARBA" id="ARBA00023033"/>
    </source>
</evidence>
<evidence type="ECO:0000256" key="4">
    <source>
        <dbReference type="ARBA" id="ARBA00023004"/>
    </source>
</evidence>
<dbReference type="PANTHER" id="PTHR46300">
    <property type="entry name" value="P450, PUTATIVE (EUROFUNG)-RELATED-RELATED"/>
    <property type="match status" value="1"/>
</dbReference>
<reference evidence="7 8" key="1">
    <citation type="submission" date="2023-01" db="EMBL/GenBank/DDBJ databases">
        <title>Analysis of 21 Apiospora genomes using comparative genomics revels a genus with tremendous synthesis potential of carbohydrate active enzymes and secondary metabolites.</title>
        <authorList>
            <person name="Sorensen T."/>
        </authorList>
    </citation>
    <scope>NUCLEOTIDE SEQUENCE [LARGE SCALE GENOMIC DNA]</scope>
    <source>
        <strain evidence="7 8">CBS 135458</strain>
    </source>
</reference>
<feature type="region of interest" description="Disordered" evidence="6">
    <location>
        <begin position="1"/>
        <end position="26"/>
    </location>
</feature>
<evidence type="ECO:0000256" key="6">
    <source>
        <dbReference type="SAM" id="MobiDB-lite"/>
    </source>
</evidence>